<dbReference type="Proteomes" id="UP000789759">
    <property type="component" value="Unassembled WGS sequence"/>
</dbReference>
<reference evidence="1" key="1">
    <citation type="submission" date="2021-06" db="EMBL/GenBank/DDBJ databases">
        <authorList>
            <person name="Kallberg Y."/>
            <person name="Tangrot J."/>
            <person name="Rosling A."/>
        </authorList>
    </citation>
    <scope>NUCLEOTIDE SEQUENCE</scope>
    <source>
        <strain evidence="1">FL966</strain>
    </source>
</reference>
<evidence type="ECO:0000313" key="1">
    <source>
        <dbReference type="EMBL" id="CAG8818675.1"/>
    </source>
</evidence>
<dbReference type="AlphaFoldDB" id="A0A9N9KCH9"/>
<accession>A0A9N9KCH9</accession>
<gene>
    <name evidence="1" type="ORF">CPELLU_LOCUS19465</name>
</gene>
<evidence type="ECO:0000313" key="2">
    <source>
        <dbReference type="Proteomes" id="UP000789759"/>
    </source>
</evidence>
<sequence length="45" mass="5388">SKYNSDNNESDNEKDNYQHLILASKDLQFDNIENNYFTLSQIKEF</sequence>
<keyword evidence="2" id="KW-1185">Reference proteome</keyword>
<comment type="caution">
    <text evidence="1">The sequence shown here is derived from an EMBL/GenBank/DDBJ whole genome shotgun (WGS) entry which is preliminary data.</text>
</comment>
<feature type="non-terminal residue" evidence="1">
    <location>
        <position position="1"/>
    </location>
</feature>
<proteinExistence type="predicted"/>
<name>A0A9N9KCH9_9GLOM</name>
<protein>
    <submittedName>
        <fullName evidence="1">3873_t:CDS:1</fullName>
    </submittedName>
</protein>
<dbReference type="EMBL" id="CAJVQA010047012">
    <property type="protein sequence ID" value="CAG8818675.1"/>
    <property type="molecule type" value="Genomic_DNA"/>
</dbReference>
<organism evidence="1 2">
    <name type="scientific">Cetraspora pellucida</name>
    <dbReference type="NCBI Taxonomy" id="1433469"/>
    <lineage>
        <taxon>Eukaryota</taxon>
        <taxon>Fungi</taxon>
        <taxon>Fungi incertae sedis</taxon>
        <taxon>Mucoromycota</taxon>
        <taxon>Glomeromycotina</taxon>
        <taxon>Glomeromycetes</taxon>
        <taxon>Diversisporales</taxon>
        <taxon>Gigasporaceae</taxon>
        <taxon>Cetraspora</taxon>
    </lineage>
</organism>